<organism evidence="2">
    <name type="scientific">Arundo donax</name>
    <name type="common">Giant reed</name>
    <name type="synonym">Donax arundinaceus</name>
    <dbReference type="NCBI Taxonomy" id="35708"/>
    <lineage>
        <taxon>Eukaryota</taxon>
        <taxon>Viridiplantae</taxon>
        <taxon>Streptophyta</taxon>
        <taxon>Embryophyta</taxon>
        <taxon>Tracheophyta</taxon>
        <taxon>Spermatophyta</taxon>
        <taxon>Magnoliopsida</taxon>
        <taxon>Liliopsida</taxon>
        <taxon>Poales</taxon>
        <taxon>Poaceae</taxon>
        <taxon>PACMAD clade</taxon>
        <taxon>Arundinoideae</taxon>
        <taxon>Arundineae</taxon>
        <taxon>Arundo</taxon>
    </lineage>
</organism>
<reference evidence="2" key="1">
    <citation type="submission" date="2014-09" db="EMBL/GenBank/DDBJ databases">
        <authorList>
            <person name="Magalhaes I.L.F."/>
            <person name="Oliveira U."/>
            <person name="Santos F.R."/>
            <person name="Vidigal T.H.D.A."/>
            <person name="Brescovit A.D."/>
            <person name="Santos A.J."/>
        </authorList>
    </citation>
    <scope>NUCLEOTIDE SEQUENCE</scope>
    <source>
        <tissue evidence="2">Shoot tissue taken approximately 20 cm above the soil surface</tissue>
    </source>
</reference>
<feature type="region of interest" description="Disordered" evidence="1">
    <location>
        <begin position="1"/>
        <end position="30"/>
    </location>
</feature>
<feature type="compositionally biased region" description="Basic and acidic residues" evidence="1">
    <location>
        <begin position="54"/>
        <end position="63"/>
    </location>
</feature>
<feature type="compositionally biased region" description="Basic and acidic residues" evidence="1">
    <location>
        <begin position="453"/>
        <end position="469"/>
    </location>
</feature>
<evidence type="ECO:0000313" key="2">
    <source>
        <dbReference type="EMBL" id="JAD75361.1"/>
    </source>
</evidence>
<proteinExistence type="predicted"/>
<sequence length="507" mass="53378">MESQVYMEDIKDDQSAAADVEPVELGTGGQGALMANGHLCSDMKADSFEASTEPESHADESKPEQNVTDVAELVEQDAASEEQDGTDALENNGHIQVAMSADSCLVATESMVHANEMKGKESVQQEEEAPTTEVKVLEGGVQAVGRNCAGSVEEPIEEEVDAHGDSYVGGRADASRVPEAVIEEVEGEATCGILQMEEKMDKGGEESLCNDCTAGIACSNEEVEHPLEEGINVAAPDVGELEEVTENRSGEIVQGDESVKDEVSICILHSLKPESDTCVESTREHKGQLQVSTGVETASDSILKADNVVEVNTAAPLLSQQICDSAESVGHEQLEPLSIGQASEIENDVAEAEPNKVVGVEVVNAVSLEADDVAEAEPNKDVEMEAVDAVPLETADVAEAEPMKEVETGVVGAAPLQAAAASAACTFHNEPRRTDLVDSDSIRHSSPPATKSESCDHIHTTNSRPREISDTAVDQLLSSASLGDETTVADESKLTSEAGDGSQEKNK</sequence>
<reference evidence="2" key="2">
    <citation type="journal article" date="2015" name="Data Brief">
        <title>Shoot transcriptome of the giant reed, Arundo donax.</title>
        <authorList>
            <person name="Barrero R.A."/>
            <person name="Guerrero F.D."/>
            <person name="Moolhuijzen P."/>
            <person name="Goolsby J.A."/>
            <person name="Tidwell J."/>
            <person name="Bellgard S.E."/>
            <person name="Bellgard M.I."/>
        </authorList>
    </citation>
    <scope>NUCLEOTIDE SEQUENCE</scope>
    <source>
        <tissue evidence="2">Shoot tissue taken approximately 20 cm above the soil surface</tissue>
    </source>
</reference>
<feature type="region of interest" description="Disordered" evidence="1">
    <location>
        <begin position="429"/>
        <end position="507"/>
    </location>
</feature>
<dbReference type="AlphaFoldDB" id="A0A0A9CIE7"/>
<accession>A0A0A9CIE7</accession>
<feature type="region of interest" description="Disordered" evidence="1">
    <location>
        <begin position="44"/>
        <end position="92"/>
    </location>
</feature>
<dbReference type="EMBL" id="GBRH01222534">
    <property type="protein sequence ID" value="JAD75361.1"/>
    <property type="molecule type" value="Transcribed_RNA"/>
</dbReference>
<protein>
    <submittedName>
        <fullName evidence="2">Uncharacterized protein</fullName>
    </submittedName>
</protein>
<feature type="compositionally biased region" description="Basic and acidic residues" evidence="1">
    <location>
        <begin position="429"/>
        <end position="443"/>
    </location>
</feature>
<name>A0A0A9CIE7_ARUDO</name>
<feature type="compositionally biased region" description="Acidic residues" evidence="1">
    <location>
        <begin position="72"/>
        <end position="87"/>
    </location>
</feature>
<evidence type="ECO:0000256" key="1">
    <source>
        <dbReference type="SAM" id="MobiDB-lite"/>
    </source>
</evidence>